<protein>
    <submittedName>
        <fullName evidence="2">Uncharacterized protein</fullName>
    </submittedName>
</protein>
<reference evidence="2" key="1">
    <citation type="submission" date="2018-05" db="EMBL/GenBank/DDBJ databases">
        <authorList>
            <person name="Lanie J.A."/>
            <person name="Ng W.-L."/>
            <person name="Kazmierczak K.M."/>
            <person name="Andrzejewski T.M."/>
            <person name="Davidsen T.M."/>
            <person name="Wayne K.J."/>
            <person name="Tettelin H."/>
            <person name="Glass J.I."/>
            <person name="Rusch D."/>
            <person name="Podicherti R."/>
            <person name="Tsui H.-C.T."/>
            <person name="Winkler M.E."/>
        </authorList>
    </citation>
    <scope>NUCLEOTIDE SEQUENCE</scope>
</reference>
<proteinExistence type="predicted"/>
<dbReference type="AlphaFoldDB" id="A0A382NXD1"/>
<dbReference type="EMBL" id="UINC01102526">
    <property type="protein sequence ID" value="SVC64221.1"/>
    <property type="molecule type" value="Genomic_DNA"/>
</dbReference>
<gene>
    <name evidence="2" type="ORF">METZ01_LOCUS317075</name>
</gene>
<evidence type="ECO:0000256" key="1">
    <source>
        <dbReference type="SAM" id="MobiDB-lite"/>
    </source>
</evidence>
<evidence type="ECO:0000313" key="2">
    <source>
        <dbReference type="EMBL" id="SVC64221.1"/>
    </source>
</evidence>
<feature type="compositionally biased region" description="Low complexity" evidence="1">
    <location>
        <begin position="35"/>
        <end position="52"/>
    </location>
</feature>
<organism evidence="2">
    <name type="scientific">marine metagenome</name>
    <dbReference type="NCBI Taxonomy" id="408172"/>
    <lineage>
        <taxon>unclassified sequences</taxon>
        <taxon>metagenomes</taxon>
        <taxon>ecological metagenomes</taxon>
    </lineage>
</organism>
<accession>A0A382NXD1</accession>
<name>A0A382NXD1_9ZZZZ</name>
<feature type="region of interest" description="Disordered" evidence="1">
    <location>
        <begin position="19"/>
        <end position="74"/>
    </location>
</feature>
<sequence length="189" mass="20999">MTDVIKSVRVKVVEDDPKGITINVSNDGNCESPIPVNEPAEVEASVSSNSSPPSEPTETTRRNKNRNSMKYRNTGQWRDVIANAWQENAESESFAGMTLEEFKSVTQDTIAERETLEKLRRDVSGTIVRRKVADKETRSKNKRVVYAILASPKFGADSDLYRSLGYVTDIERASGLKREGGDSAPETDQ</sequence>